<proteinExistence type="predicted"/>
<dbReference type="AlphaFoldDB" id="D7CVW1"/>
<dbReference type="EMBL" id="CP002049">
    <property type="protein sequence ID" value="ADI16022.1"/>
    <property type="molecule type" value="Genomic_DNA"/>
</dbReference>
<reference evidence="1 2" key="2">
    <citation type="journal article" date="2011" name="Stand. Genomic Sci.">
        <title>Complete genome sequence of Truepera radiovictrix type strain (RQ-24).</title>
        <authorList>
            <person name="Ivanova N."/>
            <person name="Rohde C."/>
            <person name="Munk C."/>
            <person name="Nolan M."/>
            <person name="Lucas S."/>
            <person name="Del Rio T.G."/>
            <person name="Tice H."/>
            <person name="Deshpande S."/>
            <person name="Cheng J.F."/>
            <person name="Tapia R."/>
            <person name="Han C."/>
            <person name="Goodwin L."/>
            <person name="Pitluck S."/>
            <person name="Liolios K."/>
            <person name="Mavromatis K."/>
            <person name="Mikhailova N."/>
            <person name="Pati A."/>
            <person name="Chen A."/>
            <person name="Palaniappan K."/>
            <person name="Land M."/>
            <person name="Hauser L."/>
            <person name="Chang Y.J."/>
            <person name="Jeffries C.D."/>
            <person name="Brambilla E."/>
            <person name="Rohde M."/>
            <person name="Goker M."/>
            <person name="Tindall B.J."/>
            <person name="Woyke T."/>
            <person name="Bristow J."/>
            <person name="Eisen J.A."/>
            <person name="Markowitz V."/>
            <person name="Hugenholtz P."/>
            <person name="Kyrpides N.C."/>
            <person name="Klenk H.P."/>
            <person name="Lapidus A."/>
        </authorList>
    </citation>
    <scope>NUCLEOTIDE SEQUENCE [LARGE SCALE GENOMIC DNA]</scope>
    <source>
        <strain evidence="2">DSM 17093 / CIP 108686 / LMG 22925 / RQ-24</strain>
    </source>
</reference>
<name>D7CVW1_TRURR</name>
<organism evidence="1 2">
    <name type="scientific">Truepera radiovictrix (strain DSM 17093 / CIP 108686 / LMG 22925 / RQ-24)</name>
    <dbReference type="NCBI Taxonomy" id="649638"/>
    <lineage>
        <taxon>Bacteria</taxon>
        <taxon>Thermotogati</taxon>
        <taxon>Deinococcota</taxon>
        <taxon>Deinococci</taxon>
        <taxon>Trueperales</taxon>
        <taxon>Trueperaceae</taxon>
        <taxon>Truepera</taxon>
    </lineage>
</organism>
<sequence>MNLQPRYQHSLKELFLRVYILVDDWLKEHETRSALPKQF</sequence>
<evidence type="ECO:0000313" key="2">
    <source>
        <dbReference type="Proteomes" id="UP000000379"/>
    </source>
</evidence>
<keyword evidence="2" id="KW-1185">Reference proteome</keyword>
<dbReference type="STRING" id="649638.Trad_2927"/>
<reference evidence="2" key="1">
    <citation type="submission" date="2010-05" db="EMBL/GenBank/DDBJ databases">
        <title>The complete genome of Truepera radiovictris DSM 17093.</title>
        <authorList>
            <consortium name="US DOE Joint Genome Institute (JGI-PGF)"/>
            <person name="Lucas S."/>
            <person name="Copeland A."/>
            <person name="Lapidus A."/>
            <person name="Glavina del Rio T."/>
            <person name="Dalin E."/>
            <person name="Tice H."/>
            <person name="Bruce D."/>
            <person name="Goodwin L."/>
            <person name="Pitluck S."/>
            <person name="Kyrpides N."/>
            <person name="Mavromatis K."/>
            <person name="Ovchinnikova G."/>
            <person name="Munk A.C."/>
            <person name="Detter J.C."/>
            <person name="Han C."/>
            <person name="Tapia R."/>
            <person name="Land M."/>
            <person name="Hauser L."/>
            <person name="Markowitz V."/>
            <person name="Cheng J.-F."/>
            <person name="Hugenholtz P."/>
            <person name="Woyke T."/>
            <person name="Wu D."/>
            <person name="Tindall B."/>
            <person name="Pomrenke H.G."/>
            <person name="Brambilla E."/>
            <person name="Klenk H.-P."/>
            <person name="Eisen J.A."/>
        </authorList>
    </citation>
    <scope>NUCLEOTIDE SEQUENCE [LARGE SCALE GENOMIC DNA]</scope>
    <source>
        <strain evidence="2">DSM 17093 / CIP 108686 / LMG 22925 / RQ-24</strain>
    </source>
</reference>
<dbReference type="KEGG" id="tra:Trad_2927"/>
<protein>
    <submittedName>
        <fullName evidence="1">Uncharacterized protein</fullName>
    </submittedName>
</protein>
<gene>
    <name evidence="1" type="ordered locus">Trad_2927</name>
</gene>
<evidence type="ECO:0000313" key="1">
    <source>
        <dbReference type="EMBL" id="ADI16022.1"/>
    </source>
</evidence>
<dbReference type="Proteomes" id="UP000000379">
    <property type="component" value="Chromosome"/>
</dbReference>
<accession>D7CVW1</accession>
<dbReference type="HOGENOM" id="CLU_3318767_0_0_0"/>